<sequence>MQLGDLGAPATKGDILGLLKHLRTWFRTHIALLCEEVTAITDRVKAKEEDISSIAQSLSDAMERMKQLQGSHQALKTRVDAMEDARRCTNIKVRGIAKSINDTELPHFIRRLMSEILHPKQVKILQLEGTGGRSPRRPPSIPVPPRQTSSDGCHQEQVPVPV</sequence>
<feature type="region of interest" description="Disordered" evidence="2">
    <location>
        <begin position="128"/>
        <end position="162"/>
    </location>
</feature>
<dbReference type="Proteomes" id="UP001295444">
    <property type="component" value="Chromosome 05"/>
</dbReference>
<gene>
    <name evidence="3" type="ORF">PECUL_23A007318</name>
</gene>
<accession>A0AAD1W6W0</accession>
<organism evidence="3 4">
    <name type="scientific">Pelobates cultripes</name>
    <name type="common">Western spadefoot toad</name>
    <dbReference type="NCBI Taxonomy" id="61616"/>
    <lineage>
        <taxon>Eukaryota</taxon>
        <taxon>Metazoa</taxon>
        <taxon>Chordata</taxon>
        <taxon>Craniata</taxon>
        <taxon>Vertebrata</taxon>
        <taxon>Euteleostomi</taxon>
        <taxon>Amphibia</taxon>
        <taxon>Batrachia</taxon>
        <taxon>Anura</taxon>
        <taxon>Pelobatoidea</taxon>
        <taxon>Pelobatidae</taxon>
        <taxon>Pelobates</taxon>
    </lineage>
</organism>
<reference evidence="3" key="1">
    <citation type="submission" date="2022-03" db="EMBL/GenBank/DDBJ databases">
        <authorList>
            <person name="Alioto T."/>
            <person name="Alioto T."/>
            <person name="Gomez Garrido J."/>
        </authorList>
    </citation>
    <scope>NUCLEOTIDE SEQUENCE</scope>
</reference>
<evidence type="ECO:0000256" key="1">
    <source>
        <dbReference type="SAM" id="Coils"/>
    </source>
</evidence>
<proteinExistence type="predicted"/>
<dbReference type="EMBL" id="OW240916">
    <property type="protein sequence ID" value="CAH2296291.1"/>
    <property type="molecule type" value="Genomic_DNA"/>
</dbReference>
<evidence type="ECO:0000313" key="3">
    <source>
        <dbReference type="EMBL" id="CAH2296291.1"/>
    </source>
</evidence>
<evidence type="ECO:0000256" key="2">
    <source>
        <dbReference type="SAM" id="MobiDB-lite"/>
    </source>
</evidence>
<evidence type="ECO:0000313" key="4">
    <source>
        <dbReference type="Proteomes" id="UP001295444"/>
    </source>
</evidence>
<keyword evidence="1" id="KW-0175">Coiled coil</keyword>
<protein>
    <submittedName>
        <fullName evidence="3">Uncharacterized protein</fullName>
    </submittedName>
</protein>
<name>A0AAD1W6W0_PELCU</name>
<keyword evidence="4" id="KW-1185">Reference proteome</keyword>
<dbReference type="AlphaFoldDB" id="A0AAD1W6W0"/>
<feature type="coiled-coil region" evidence="1">
    <location>
        <begin position="58"/>
        <end position="85"/>
    </location>
</feature>
<dbReference type="Gene3D" id="1.20.5.340">
    <property type="match status" value="1"/>
</dbReference>